<sequence>MPLAPTAFTDAYARLSEVLPGLGVTELAAADAVPGGGWVTAAALAAGGTELTAFLARDEAQVLRDYGQRARPDVIASFGLHRYAWPACLLITVPWFLHRRVPRLPAAHVACDRTAAGFPLGRMAVHAASFACLPGDPAAVLPGARVVADEEALRAEVRASAAEHLEPVLAGFGPRMRRRGRALWGMATDEVVEGLWYVAHLLGEQERARHELELLLPGATKPYVGDAAFRELKGPDGVPLHTRDRASCCMFYTLRPEDTCATCPRTCDADRVEKLLATAGGTAVG</sequence>
<gene>
    <name evidence="2" type="ORF">ACIQFM_21440</name>
</gene>
<accession>A0ABW8HDH3</accession>
<organism evidence="2 3">
    <name type="scientific">Streptomyces ardesiacus</name>
    <dbReference type="NCBI Taxonomy" id="285564"/>
    <lineage>
        <taxon>Bacteria</taxon>
        <taxon>Bacillati</taxon>
        <taxon>Actinomycetota</taxon>
        <taxon>Actinomycetes</taxon>
        <taxon>Kitasatosporales</taxon>
        <taxon>Streptomycetaceae</taxon>
        <taxon>Streptomyces</taxon>
    </lineage>
</organism>
<dbReference type="EMBL" id="JBIVPC010000011">
    <property type="protein sequence ID" value="MFJ6038811.1"/>
    <property type="molecule type" value="Genomic_DNA"/>
</dbReference>
<evidence type="ECO:0000259" key="1">
    <source>
        <dbReference type="Pfam" id="PF11575"/>
    </source>
</evidence>
<evidence type="ECO:0000313" key="2">
    <source>
        <dbReference type="EMBL" id="MFJ6038811.1"/>
    </source>
</evidence>
<protein>
    <submittedName>
        <fullName evidence="2">(2Fe-2S)-binding protein</fullName>
    </submittedName>
</protein>
<dbReference type="Proteomes" id="UP001617907">
    <property type="component" value="Unassembled WGS sequence"/>
</dbReference>
<dbReference type="InterPro" id="IPR024726">
    <property type="entry name" value="FhuF_C"/>
</dbReference>
<name>A0ABW8HDH3_9ACTN</name>
<dbReference type="RefSeq" id="WP_350890368.1">
    <property type="nucleotide sequence ID" value="NZ_JBEOTR010000007.1"/>
</dbReference>
<comment type="caution">
    <text evidence="2">The sequence shown here is derived from an EMBL/GenBank/DDBJ whole genome shotgun (WGS) entry which is preliminary data.</text>
</comment>
<proteinExistence type="predicted"/>
<dbReference type="Pfam" id="PF11575">
    <property type="entry name" value="FhuF_C"/>
    <property type="match status" value="1"/>
</dbReference>
<reference evidence="2 3" key="1">
    <citation type="submission" date="2024-10" db="EMBL/GenBank/DDBJ databases">
        <title>The Natural Products Discovery Center: Release of the First 8490 Sequenced Strains for Exploring Actinobacteria Biosynthetic Diversity.</title>
        <authorList>
            <person name="Kalkreuter E."/>
            <person name="Kautsar S.A."/>
            <person name="Yang D."/>
            <person name="Bader C.D."/>
            <person name="Teijaro C.N."/>
            <person name="Fluegel L."/>
            <person name="Davis C.M."/>
            <person name="Simpson J.R."/>
            <person name="Lauterbach L."/>
            <person name="Steele A.D."/>
            <person name="Gui C."/>
            <person name="Meng S."/>
            <person name="Li G."/>
            <person name="Viehrig K."/>
            <person name="Ye F."/>
            <person name="Su P."/>
            <person name="Kiefer A.F."/>
            <person name="Nichols A."/>
            <person name="Cepeda A.J."/>
            <person name="Yan W."/>
            <person name="Fan B."/>
            <person name="Jiang Y."/>
            <person name="Adhikari A."/>
            <person name="Zheng C.-J."/>
            <person name="Schuster L."/>
            <person name="Cowan T.M."/>
            <person name="Smanski M.J."/>
            <person name="Chevrette M.G."/>
            <person name="De Carvalho L.P.S."/>
            <person name="Shen B."/>
        </authorList>
    </citation>
    <scope>NUCLEOTIDE SEQUENCE [LARGE SCALE GENOMIC DNA]</scope>
    <source>
        <strain evidence="2 3">NPDC093086</strain>
    </source>
</reference>
<evidence type="ECO:0000313" key="3">
    <source>
        <dbReference type="Proteomes" id="UP001617907"/>
    </source>
</evidence>
<keyword evidence="3" id="KW-1185">Reference proteome</keyword>
<feature type="domain" description="Ferric siderophore reductase C-terminal" evidence="1">
    <location>
        <begin position="245"/>
        <end position="265"/>
    </location>
</feature>